<dbReference type="GO" id="GO:0003700">
    <property type="term" value="F:DNA-binding transcription factor activity"/>
    <property type="evidence" value="ECO:0007669"/>
    <property type="project" value="InterPro"/>
</dbReference>
<dbReference type="Pfam" id="PF00126">
    <property type="entry name" value="HTH_1"/>
    <property type="match status" value="1"/>
</dbReference>
<feature type="domain" description="HTH lysR-type" evidence="5">
    <location>
        <begin position="6"/>
        <end position="63"/>
    </location>
</feature>
<dbReference type="InterPro" id="IPR036390">
    <property type="entry name" value="WH_DNA-bd_sf"/>
</dbReference>
<dbReference type="CDD" id="cd08417">
    <property type="entry name" value="PBP2_Nitroaromatics_like"/>
    <property type="match status" value="1"/>
</dbReference>
<keyword evidence="4" id="KW-0804">Transcription</keyword>
<dbReference type="KEGG" id="pseo:OM33_10260"/>
<reference evidence="6 7" key="1">
    <citation type="submission" date="2014-11" db="EMBL/GenBank/DDBJ databases">
        <title>Complete Genome Sequence of Pseudoalteromonas sp. Strain OCN003 Isolated from Kaneohe Bay, Oahu, Hawaii.</title>
        <authorList>
            <person name="Beurmann S."/>
            <person name="Videau P."/>
            <person name="Ushijima B."/>
            <person name="Smith A.M."/>
            <person name="Aeby G.S."/>
            <person name="Callahan S.M."/>
            <person name="Belcaid M."/>
        </authorList>
    </citation>
    <scope>NUCLEOTIDE SEQUENCE [LARGE SCALE GENOMIC DNA]</scope>
    <source>
        <strain evidence="6 7">OCN003</strain>
    </source>
</reference>
<dbReference type="AlphaFoldDB" id="A0A0A7EFV4"/>
<dbReference type="SUPFAM" id="SSF46785">
    <property type="entry name" value="Winged helix' DNA-binding domain"/>
    <property type="match status" value="1"/>
</dbReference>
<dbReference type="PANTHER" id="PTHR30118">
    <property type="entry name" value="HTH-TYPE TRANSCRIPTIONAL REGULATOR LEUO-RELATED"/>
    <property type="match status" value="1"/>
</dbReference>
<dbReference type="PRINTS" id="PR00039">
    <property type="entry name" value="HTHLYSR"/>
</dbReference>
<dbReference type="eggNOG" id="COG0583">
    <property type="taxonomic scope" value="Bacteria"/>
</dbReference>
<dbReference type="GO" id="GO:0003677">
    <property type="term" value="F:DNA binding"/>
    <property type="evidence" value="ECO:0007669"/>
    <property type="project" value="UniProtKB-KW"/>
</dbReference>
<dbReference type="HOGENOM" id="CLU_039613_39_0_6"/>
<protein>
    <submittedName>
        <fullName evidence="6">LysR family transcriptional regulator</fullName>
    </submittedName>
</protein>
<dbReference type="InterPro" id="IPR036388">
    <property type="entry name" value="WH-like_DNA-bd_sf"/>
</dbReference>
<dbReference type="RefSeq" id="WP_038641422.1">
    <property type="nucleotide sequence ID" value="NZ_CP009888.1"/>
</dbReference>
<dbReference type="Gene3D" id="1.10.10.10">
    <property type="entry name" value="Winged helix-like DNA-binding domain superfamily/Winged helix DNA-binding domain"/>
    <property type="match status" value="1"/>
</dbReference>
<dbReference type="InterPro" id="IPR050389">
    <property type="entry name" value="LysR-type_TF"/>
</dbReference>
<evidence type="ECO:0000256" key="1">
    <source>
        <dbReference type="ARBA" id="ARBA00009437"/>
    </source>
</evidence>
<dbReference type="PANTHER" id="PTHR30118:SF15">
    <property type="entry name" value="TRANSCRIPTIONAL REGULATORY PROTEIN"/>
    <property type="match status" value="1"/>
</dbReference>
<proteinExistence type="inferred from homology"/>
<accession>A0A0A7EFV4</accession>
<dbReference type="Pfam" id="PF03466">
    <property type="entry name" value="LysR_substrate"/>
    <property type="match status" value="1"/>
</dbReference>
<dbReference type="EMBL" id="CP009888">
    <property type="protein sequence ID" value="AIY65489.1"/>
    <property type="molecule type" value="Genomic_DNA"/>
</dbReference>
<dbReference type="InterPro" id="IPR005119">
    <property type="entry name" value="LysR_subst-bd"/>
</dbReference>
<sequence>MNIRNIDLNLLVYLNVLLEEKSVSRAANKLALTQPTVSAALKRLREYFSDPLLVRTSGGMQPTEKALALKPQISEFIRLSESITQSDSHFEPKTANHTFKILTNDYIESCLLFPFIASTAAIYPNLSYNITSPGDTHLTELQEGSVDLAINRFKQAPTSFHQKRLWRDNFRVVCHQNNPYAATQTLETYLSQPHIWVSRSGITSENRISVDSHPNKLGELDEALWQLEKRRNIQVFTRHFQAQKLITQSPSLLLTIPNRLALASFQTEQLVTLPLPFQMVPQEVSMVWSPIKHYDPAHSWLRQQLSEFAMTLAS</sequence>
<keyword evidence="2" id="KW-0805">Transcription regulation</keyword>
<evidence type="ECO:0000313" key="6">
    <source>
        <dbReference type="EMBL" id="AIY65489.1"/>
    </source>
</evidence>
<evidence type="ECO:0000313" key="7">
    <source>
        <dbReference type="Proteomes" id="UP000030341"/>
    </source>
</evidence>
<evidence type="ECO:0000259" key="5">
    <source>
        <dbReference type="PROSITE" id="PS50931"/>
    </source>
</evidence>
<gene>
    <name evidence="6" type="ORF">OM33_10260</name>
</gene>
<dbReference type="InterPro" id="IPR037402">
    <property type="entry name" value="YidZ_PBP2"/>
</dbReference>
<evidence type="ECO:0000256" key="4">
    <source>
        <dbReference type="ARBA" id="ARBA00023163"/>
    </source>
</evidence>
<evidence type="ECO:0000256" key="2">
    <source>
        <dbReference type="ARBA" id="ARBA00023015"/>
    </source>
</evidence>
<dbReference type="STRING" id="1348114.OM33_10260"/>
<dbReference type="PROSITE" id="PS50931">
    <property type="entry name" value="HTH_LYSR"/>
    <property type="match status" value="1"/>
</dbReference>
<evidence type="ECO:0000256" key="3">
    <source>
        <dbReference type="ARBA" id="ARBA00023125"/>
    </source>
</evidence>
<keyword evidence="7" id="KW-1185">Reference proteome</keyword>
<dbReference type="Proteomes" id="UP000030341">
    <property type="component" value="Chromosome 1"/>
</dbReference>
<organism evidence="6 7">
    <name type="scientific">Pseudoalteromonas piratica</name>
    <dbReference type="NCBI Taxonomy" id="1348114"/>
    <lineage>
        <taxon>Bacteria</taxon>
        <taxon>Pseudomonadati</taxon>
        <taxon>Pseudomonadota</taxon>
        <taxon>Gammaproteobacteria</taxon>
        <taxon>Alteromonadales</taxon>
        <taxon>Pseudoalteromonadaceae</taxon>
        <taxon>Pseudoalteromonas</taxon>
    </lineage>
</organism>
<dbReference type="OrthoDB" id="8839911at2"/>
<keyword evidence="3" id="KW-0238">DNA-binding</keyword>
<dbReference type="InterPro" id="IPR000847">
    <property type="entry name" value="LysR_HTH_N"/>
</dbReference>
<comment type="similarity">
    <text evidence="1">Belongs to the LysR transcriptional regulatory family.</text>
</comment>
<name>A0A0A7EFV4_9GAMM</name>
<dbReference type="Gene3D" id="3.40.190.10">
    <property type="entry name" value="Periplasmic binding protein-like II"/>
    <property type="match status" value="2"/>
</dbReference>
<dbReference type="SUPFAM" id="SSF53850">
    <property type="entry name" value="Periplasmic binding protein-like II"/>
    <property type="match status" value="1"/>
</dbReference>